<dbReference type="NCBIfam" id="TIGR00231">
    <property type="entry name" value="small_GTP"/>
    <property type="match status" value="1"/>
</dbReference>
<evidence type="ECO:0000256" key="1">
    <source>
        <dbReference type="ARBA" id="ARBA00006270"/>
    </source>
</evidence>
<dbReference type="Pfam" id="PF00071">
    <property type="entry name" value="Ras"/>
    <property type="match status" value="1"/>
</dbReference>
<dbReference type="InterPro" id="IPR001806">
    <property type="entry name" value="Small_GTPase"/>
</dbReference>
<dbReference type="PROSITE" id="PS51419">
    <property type="entry name" value="RAB"/>
    <property type="match status" value="1"/>
</dbReference>
<dbReference type="GO" id="GO:0012505">
    <property type="term" value="C:endomembrane system"/>
    <property type="evidence" value="ECO:0007669"/>
    <property type="project" value="UniProtKB-SubCell"/>
</dbReference>
<dbReference type="GO" id="GO:0005525">
    <property type="term" value="F:GTP binding"/>
    <property type="evidence" value="ECO:0007669"/>
    <property type="project" value="UniProtKB-KW"/>
</dbReference>
<keyword evidence="2" id="KW-0813">Transport</keyword>
<dbReference type="PROSITE" id="PS51421">
    <property type="entry name" value="RAS"/>
    <property type="match status" value="1"/>
</dbReference>
<evidence type="ECO:0000256" key="6">
    <source>
        <dbReference type="ARBA" id="ARBA00023136"/>
    </source>
</evidence>
<keyword evidence="5" id="KW-0342">GTP-binding</keyword>
<dbReference type="InterPro" id="IPR027417">
    <property type="entry name" value="P-loop_NTPase"/>
</dbReference>
<dbReference type="EMBL" id="JBJKBG010000010">
    <property type="protein sequence ID" value="KAL3720027.1"/>
    <property type="molecule type" value="Genomic_DNA"/>
</dbReference>
<dbReference type="AlphaFoldDB" id="A0ABD3IYH0"/>
<accession>A0ABD3IYH0</accession>
<dbReference type="PRINTS" id="PR00449">
    <property type="entry name" value="RASTRNSFRMNG"/>
</dbReference>
<comment type="caution">
    <text evidence="10">The sequence shown here is derived from an EMBL/GenBank/DDBJ whole genome shotgun (WGS) entry which is preliminary data.</text>
</comment>
<dbReference type="SMART" id="SM00173">
    <property type="entry name" value="RAS"/>
    <property type="match status" value="1"/>
</dbReference>
<dbReference type="Proteomes" id="UP001634007">
    <property type="component" value="Unassembled WGS sequence"/>
</dbReference>
<dbReference type="CDD" id="cd01868">
    <property type="entry name" value="Rab11_like"/>
    <property type="match status" value="1"/>
</dbReference>
<evidence type="ECO:0000256" key="8">
    <source>
        <dbReference type="ARBA" id="ARBA00023289"/>
    </source>
</evidence>
<dbReference type="SMART" id="SM00175">
    <property type="entry name" value="RAB"/>
    <property type="match status" value="1"/>
</dbReference>
<keyword evidence="11" id="KW-1185">Reference proteome</keyword>
<comment type="subcellular location">
    <subcellularLocation>
        <location evidence="9">Endomembrane system</location>
        <topology evidence="9">Lipid-anchor</topology>
    </subcellularLocation>
</comment>
<dbReference type="SMART" id="SM00176">
    <property type="entry name" value="RAN"/>
    <property type="match status" value="1"/>
</dbReference>
<dbReference type="SMART" id="SM00174">
    <property type="entry name" value="RHO"/>
    <property type="match status" value="1"/>
</dbReference>
<evidence type="ECO:0000256" key="4">
    <source>
        <dbReference type="ARBA" id="ARBA00022927"/>
    </source>
</evidence>
<dbReference type="FunFam" id="3.40.50.300:FF:000067">
    <property type="entry name" value="ras-related protein RABA1f"/>
    <property type="match status" value="1"/>
</dbReference>
<sequence length="241" mass="26822">MARKKDTEYDYMSKVVVIGDAGVGKSNILARFARREFCMEFRPNIGFEFATMILKVEGKMVKAQIWDTAGQERSRAITSQYYRGAVGALLVYDITKRQTFDNIERWLRQLRELAGSDIELAGSDIVIMLAGNKSDLNHIRAVPVEDGEAFADKEGLLFLETSALDATNIERAFQTILTQINHIKRLRALALAARESAAAASRRSQGTTVDVAEASGSAKKMWCCSTRRFPSSRFNADGLLI</sequence>
<proteinExistence type="inferred from homology"/>
<dbReference type="Gene3D" id="3.40.50.300">
    <property type="entry name" value="P-loop containing nucleotide triphosphate hydrolases"/>
    <property type="match status" value="1"/>
</dbReference>
<organism evidence="10 11">
    <name type="scientific">Eucalyptus globulus</name>
    <name type="common">Tasmanian blue gum</name>
    <dbReference type="NCBI Taxonomy" id="34317"/>
    <lineage>
        <taxon>Eukaryota</taxon>
        <taxon>Viridiplantae</taxon>
        <taxon>Streptophyta</taxon>
        <taxon>Embryophyta</taxon>
        <taxon>Tracheophyta</taxon>
        <taxon>Spermatophyta</taxon>
        <taxon>Magnoliopsida</taxon>
        <taxon>eudicotyledons</taxon>
        <taxon>Gunneridae</taxon>
        <taxon>Pentapetalae</taxon>
        <taxon>rosids</taxon>
        <taxon>malvids</taxon>
        <taxon>Myrtales</taxon>
        <taxon>Myrtaceae</taxon>
        <taxon>Myrtoideae</taxon>
        <taxon>Eucalypteae</taxon>
        <taxon>Eucalyptus</taxon>
    </lineage>
</organism>
<keyword evidence="6" id="KW-0472">Membrane</keyword>
<evidence type="ECO:0000256" key="3">
    <source>
        <dbReference type="ARBA" id="ARBA00022741"/>
    </source>
</evidence>
<dbReference type="GO" id="GO:0015031">
    <property type="term" value="P:protein transport"/>
    <property type="evidence" value="ECO:0007669"/>
    <property type="project" value="UniProtKB-KW"/>
</dbReference>
<gene>
    <name evidence="10" type="ORF">ACJRO7_004940</name>
</gene>
<dbReference type="SUPFAM" id="SSF52540">
    <property type="entry name" value="P-loop containing nucleoside triphosphate hydrolases"/>
    <property type="match status" value="1"/>
</dbReference>
<keyword evidence="4" id="KW-0653">Protein transport</keyword>
<dbReference type="PANTHER" id="PTHR47979">
    <property type="entry name" value="DRAB11-RELATED"/>
    <property type="match status" value="1"/>
</dbReference>
<keyword evidence="8" id="KW-0636">Prenylation</keyword>
<protein>
    <submittedName>
        <fullName evidence="10">Uncharacterized protein</fullName>
    </submittedName>
</protein>
<dbReference type="InterPro" id="IPR005225">
    <property type="entry name" value="Small_GTP-bd"/>
</dbReference>
<keyword evidence="3" id="KW-0547">Nucleotide-binding</keyword>
<evidence type="ECO:0000256" key="7">
    <source>
        <dbReference type="ARBA" id="ARBA00023288"/>
    </source>
</evidence>
<evidence type="ECO:0000256" key="5">
    <source>
        <dbReference type="ARBA" id="ARBA00023134"/>
    </source>
</evidence>
<keyword evidence="7" id="KW-0449">Lipoprotein</keyword>
<evidence type="ECO:0000256" key="2">
    <source>
        <dbReference type="ARBA" id="ARBA00022448"/>
    </source>
</evidence>
<evidence type="ECO:0000313" key="11">
    <source>
        <dbReference type="Proteomes" id="UP001634007"/>
    </source>
</evidence>
<dbReference type="InterPro" id="IPR050209">
    <property type="entry name" value="Rab_GTPases_membrane_traffic"/>
</dbReference>
<evidence type="ECO:0000256" key="9">
    <source>
        <dbReference type="ARBA" id="ARBA00037868"/>
    </source>
</evidence>
<name>A0ABD3IYH0_EUCGL</name>
<comment type="similarity">
    <text evidence="1">Belongs to the small GTPase superfamily. Rab family.</text>
</comment>
<evidence type="ECO:0000313" key="10">
    <source>
        <dbReference type="EMBL" id="KAL3720027.1"/>
    </source>
</evidence>
<reference evidence="10 11" key="1">
    <citation type="submission" date="2024-11" db="EMBL/GenBank/DDBJ databases">
        <title>Chromosome-level genome assembly of Eucalyptus globulus Labill. provides insights into its genome evolution.</title>
        <authorList>
            <person name="Li X."/>
        </authorList>
    </citation>
    <scope>NUCLEOTIDE SEQUENCE [LARGE SCALE GENOMIC DNA]</scope>
    <source>
        <strain evidence="10">CL2024</strain>
        <tissue evidence="10">Fresh tender leaves</tissue>
    </source>
</reference>